<dbReference type="GO" id="GO:0004725">
    <property type="term" value="F:protein tyrosine phosphatase activity"/>
    <property type="evidence" value="ECO:0007669"/>
    <property type="project" value="InterPro"/>
</dbReference>
<dbReference type="InterPro" id="IPR016130">
    <property type="entry name" value="Tyr_Pase_AS"/>
</dbReference>
<accession>A0A0N4ZY72</accession>
<dbReference type="Proteomes" id="UP000038045">
    <property type="component" value="Unplaced"/>
</dbReference>
<keyword evidence="2" id="KW-0472">Membrane</keyword>
<dbReference type="SUPFAM" id="SSF48371">
    <property type="entry name" value="ARM repeat"/>
    <property type="match status" value="1"/>
</dbReference>
<dbReference type="SMART" id="SM00194">
    <property type="entry name" value="PTPc"/>
    <property type="match status" value="2"/>
</dbReference>
<dbReference type="Gene3D" id="3.90.190.10">
    <property type="entry name" value="Protein tyrosine phosphatase superfamily"/>
    <property type="match status" value="2"/>
</dbReference>
<keyword evidence="2" id="KW-1133">Transmembrane helix</keyword>
<dbReference type="CDD" id="cd00047">
    <property type="entry name" value="PTPc"/>
    <property type="match status" value="1"/>
</dbReference>
<organism evidence="5 6">
    <name type="scientific">Parastrongyloides trichosuri</name>
    <name type="common">Possum-specific nematode worm</name>
    <dbReference type="NCBI Taxonomy" id="131310"/>
    <lineage>
        <taxon>Eukaryota</taxon>
        <taxon>Metazoa</taxon>
        <taxon>Ecdysozoa</taxon>
        <taxon>Nematoda</taxon>
        <taxon>Chromadorea</taxon>
        <taxon>Rhabditida</taxon>
        <taxon>Tylenchina</taxon>
        <taxon>Panagrolaimomorpha</taxon>
        <taxon>Strongyloidoidea</taxon>
        <taxon>Strongyloididae</taxon>
        <taxon>Parastrongyloides</taxon>
    </lineage>
</organism>
<feature type="domain" description="Tyrosine-protein phosphatase" evidence="3">
    <location>
        <begin position="433"/>
        <end position="669"/>
    </location>
</feature>
<feature type="domain" description="Tyrosine-protein phosphatase" evidence="3">
    <location>
        <begin position="91"/>
        <end position="329"/>
    </location>
</feature>
<feature type="compositionally biased region" description="Acidic residues" evidence="1">
    <location>
        <begin position="1124"/>
        <end position="1159"/>
    </location>
</feature>
<name>A0A0N4ZY72_PARTI</name>
<protein>
    <submittedName>
        <fullName evidence="6">Tyrosine-protein phosphatase domain-containing protein</fullName>
    </submittedName>
</protein>
<dbReference type="PANTHER" id="PTHR46163">
    <property type="entry name" value="TYROSINE-PROTEIN PHOSPHATASE-RELATED"/>
    <property type="match status" value="1"/>
</dbReference>
<dbReference type="Pfam" id="PF04931">
    <property type="entry name" value="DNA_pol_phi"/>
    <property type="match status" value="1"/>
</dbReference>
<dbReference type="InterPro" id="IPR000387">
    <property type="entry name" value="Tyr_Pase_dom"/>
</dbReference>
<sequence>METNNKDNLDKLAIIILIPTFILLLVIAMILFFSRKKIINFIYGRRKKDKYPLVYQFWKFIKFKEFDEIIGLLENKIYAPKEPEILMIDEKFEDNVIYVRDNSIYYPSLLVSQKKEVTPISAHYISSKDQSRTYILSEAPSTSNIGQFWSMITKENVRVIVSISYQVGTYNCEEFYEYWNKEKVPKEFGNVEIKCLKVTQISFVSTKLYELEVTNNDIIYQVSLFFVNGWRSGDILESPEDLINLYTMITMKNKTEPVLLHTTSTEPGVRAFMIVYFSVIVECLTNSRDKYNENIYNIMFIIKRIREQKYGGSLSKAELIFLITSIVKYFGKEKILLSDNDYLSFNVNSSDYLGKIKAQESLMNPNIRSFLKFVSNFNIDVVKNLSLFFPLAGYINKKKLVQHIYQFSYVVYLENMKQEDGNNALDPSKCIIRDKNIPTLDSSNIQYYSKGDKEKDIFRGYIHASMFNYKIRKDYRRMILFQAPLIGGIERLYHMFYVCKVSKVIVLASDEELQSKKWIKYFPEKTNDVLTRGKFYMRKISDVYFSDSATNVINYEIGVNGKKDCLPINIVFYHYLNWSDENGPTNLVSFLSLYKLVNKESLEGPIAIHCTDGIGRTGVYALFTYFIETIEAGLPFDFKTGLVKLRNHRYKAIRSIDQYLMVLKAICLYFKEDIDELYPGRQEQIERICDNETKTINDKIDRFINNKSYEPAIRGEVDTRILTTIEFQRRISKSVSGETKSMTKSRNSTSKTKNITRMRPSEDILTNFYSLASYDSNKRIEAIDFISNHADNAKHKKYIIERCISGLTSSRACVRIGYGALLTEMLKKYHGSYALFSLEQIIVEKIDSQHHEVAHSCLDIAKVLLYSAVIKCGKYGDDDSINHVIGKIDEIGGRSQLLKSFINELYFEIISITPGDYYLQEYWNKFKNGDMKDGFNWIKKITHAVTVSEDGKKINKLMKLLFESKDDLKLQLFVENSVAEVISSLFIVRKQHNQVSKVEIKEGMEKIIDKMYKIVLSQKINAENESFVIVVKLLTIVLEFTKNADERQSLSKAIDELKGLAGSDFDSEQLLDIILAILSRESKVFKIVMFYFFSKLVKDFGEAEFEFLIETIAEKNSNLLNNGENEEMEVDDEECEEEDEVSDSEEEVLDEEDSDEDDVDPKLRNALVEALGSAVGNDGDEDVELDDEAMLKLDKAVAAAFKEHLISKNEMKKQLRNQSSIFKAKVIQLLEIITSACFSNDKHIVAINSLNSLVAAVQSLSSEDNNSNVALSIVKLIERIINDCKKVEVSNDVLVEIRQELYPLATKLTCPLAKKICDKVSNFFITLSRSIGADNSSNEIVETVKQCYENKEKPDTLIIPLAPIKKHPENYISTVNELLKIVDEKLDATTTFITFIVLEAAVSVIRKDLVNKDDTDMKKEYKKIAKTFGRIFEKYSSLIEENGKLKRSKLHDIITRFNKNLKKFKLLE</sequence>
<evidence type="ECO:0000256" key="1">
    <source>
        <dbReference type="SAM" id="MobiDB-lite"/>
    </source>
</evidence>
<feature type="transmembrane region" description="Helical" evidence="2">
    <location>
        <begin position="12"/>
        <end position="33"/>
    </location>
</feature>
<dbReference type="Pfam" id="PF00102">
    <property type="entry name" value="Y_phosphatase"/>
    <property type="match status" value="2"/>
</dbReference>
<dbReference type="PROSITE" id="PS00383">
    <property type="entry name" value="TYR_PHOSPHATASE_1"/>
    <property type="match status" value="1"/>
</dbReference>
<dbReference type="GO" id="GO:0005730">
    <property type="term" value="C:nucleolus"/>
    <property type="evidence" value="ECO:0007669"/>
    <property type="project" value="InterPro"/>
</dbReference>
<evidence type="ECO:0000259" key="4">
    <source>
        <dbReference type="PROSITE" id="PS50056"/>
    </source>
</evidence>
<reference evidence="6" key="1">
    <citation type="submission" date="2017-02" db="UniProtKB">
        <authorList>
            <consortium name="WormBaseParasite"/>
        </authorList>
    </citation>
    <scope>IDENTIFICATION</scope>
</reference>
<evidence type="ECO:0000313" key="5">
    <source>
        <dbReference type="Proteomes" id="UP000038045"/>
    </source>
</evidence>
<dbReference type="InterPro" id="IPR003595">
    <property type="entry name" value="Tyr_Pase_cat"/>
</dbReference>
<dbReference type="PROSITE" id="PS50056">
    <property type="entry name" value="TYR_PHOSPHATASE_2"/>
    <property type="match status" value="1"/>
</dbReference>
<keyword evidence="5" id="KW-1185">Reference proteome</keyword>
<dbReference type="SUPFAM" id="SSF52799">
    <property type="entry name" value="(Phosphotyrosine protein) phosphatases II"/>
    <property type="match status" value="2"/>
</dbReference>
<dbReference type="SMART" id="SM00404">
    <property type="entry name" value="PTPc_motif"/>
    <property type="match status" value="1"/>
</dbReference>
<evidence type="ECO:0000259" key="3">
    <source>
        <dbReference type="PROSITE" id="PS50055"/>
    </source>
</evidence>
<dbReference type="InterPro" id="IPR029021">
    <property type="entry name" value="Prot-tyrosine_phosphatase-like"/>
</dbReference>
<dbReference type="InterPro" id="IPR052782">
    <property type="entry name" value="Oocyte-zygote_transition_reg"/>
</dbReference>
<dbReference type="GO" id="GO:0003677">
    <property type="term" value="F:DNA binding"/>
    <property type="evidence" value="ECO:0007669"/>
    <property type="project" value="InterPro"/>
</dbReference>
<feature type="region of interest" description="Disordered" evidence="1">
    <location>
        <begin position="1120"/>
        <end position="1159"/>
    </location>
</feature>
<keyword evidence="2" id="KW-0812">Transmembrane</keyword>
<dbReference type="STRING" id="131310.A0A0N4ZY72"/>
<proteinExistence type="predicted"/>
<dbReference type="PROSITE" id="PS50055">
    <property type="entry name" value="TYR_PHOSPHATASE_PTP"/>
    <property type="match status" value="2"/>
</dbReference>
<evidence type="ECO:0000313" key="6">
    <source>
        <dbReference type="WBParaSite" id="PTRK_0001374500.1"/>
    </source>
</evidence>
<dbReference type="PANTHER" id="PTHR46163:SF5">
    <property type="entry name" value="TYROSINE-PROTEIN PHOSPHATASE"/>
    <property type="match status" value="1"/>
</dbReference>
<feature type="domain" description="Tyrosine specific protein phosphatases" evidence="4">
    <location>
        <begin position="588"/>
        <end position="660"/>
    </location>
</feature>
<dbReference type="GO" id="GO:0006355">
    <property type="term" value="P:regulation of DNA-templated transcription"/>
    <property type="evidence" value="ECO:0007669"/>
    <property type="project" value="InterPro"/>
</dbReference>
<dbReference type="WBParaSite" id="PTRK_0001374500.1">
    <property type="protein sequence ID" value="PTRK_0001374500.1"/>
    <property type="gene ID" value="PTRK_0001374500"/>
</dbReference>
<dbReference type="InterPro" id="IPR000242">
    <property type="entry name" value="PTP_cat"/>
</dbReference>
<dbReference type="InterPro" id="IPR016024">
    <property type="entry name" value="ARM-type_fold"/>
</dbReference>
<dbReference type="InterPro" id="IPR007015">
    <property type="entry name" value="DNA_pol_V/MYBBP1A"/>
</dbReference>
<evidence type="ECO:0000256" key="2">
    <source>
        <dbReference type="SAM" id="Phobius"/>
    </source>
</evidence>